<organism evidence="9 10">
    <name type="scientific">Candidatus Fimicola merdigallinarum</name>
    <dbReference type="NCBI Taxonomy" id="2840819"/>
    <lineage>
        <taxon>Bacteria</taxon>
        <taxon>Bacillati</taxon>
        <taxon>Bacillota</taxon>
        <taxon>Clostridia</taxon>
        <taxon>Lachnospirales</taxon>
        <taxon>Lachnospiraceae</taxon>
        <taxon>Lachnospiraceae incertae sedis</taxon>
        <taxon>Candidatus Fimicola</taxon>
    </lineage>
</organism>
<dbReference type="CDD" id="cd07989">
    <property type="entry name" value="LPLAT_AGPAT-like"/>
    <property type="match status" value="1"/>
</dbReference>
<keyword evidence="4 7" id="KW-0808">Transferase</keyword>
<dbReference type="GO" id="GO:0006654">
    <property type="term" value="P:phosphatidic acid biosynthetic process"/>
    <property type="evidence" value="ECO:0007669"/>
    <property type="project" value="TreeGrafter"/>
</dbReference>
<accession>A0A9D9E0A5</accession>
<evidence type="ECO:0000256" key="6">
    <source>
        <dbReference type="ARBA" id="ARBA00023315"/>
    </source>
</evidence>
<dbReference type="EC" id="2.3.1.51" evidence="7"/>
<evidence type="ECO:0000256" key="1">
    <source>
        <dbReference type="ARBA" id="ARBA00005189"/>
    </source>
</evidence>
<keyword evidence="6 7" id="KW-0012">Acyltransferase</keyword>
<dbReference type="InterPro" id="IPR002123">
    <property type="entry name" value="Plipid/glycerol_acylTrfase"/>
</dbReference>
<proteinExistence type="inferred from homology"/>
<dbReference type="Pfam" id="PF01553">
    <property type="entry name" value="Acyltransferase"/>
    <property type="match status" value="1"/>
</dbReference>
<gene>
    <name evidence="9" type="ORF">IAC55_04875</name>
</gene>
<evidence type="ECO:0000259" key="8">
    <source>
        <dbReference type="SMART" id="SM00563"/>
    </source>
</evidence>
<keyword evidence="3 7" id="KW-0444">Lipid biosynthesis</keyword>
<dbReference type="GO" id="GO:0003841">
    <property type="term" value="F:1-acylglycerol-3-phosphate O-acyltransferase activity"/>
    <property type="evidence" value="ECO:0007669"/>
    <property type="project" value="UniProtKB-UniRule"/>
</dbReference>
<comment type="caution">
    <text evidence="9">The sequence shown here is derived from an EMBL/GenBank/DDBJ whole genome shotgun (WGS) entry which is preliminary data.</text>
</comment>
<dbReference type="NCBIfam" id="TIGR00530">
    <property type="entry name" value="AGP_acyltrn"/>
    <property type="match status" value="1"/>
</dbReference>
<name>A0A9D9E0A5_9FIRM</name>
<dbReference type="Proteomes" id="UP000823611">
    <property type="component" value="Unassembled WGS sequence"/>
</dbReference>
<feature type="domain" description="Phospholipid/glycerol acyltransferase" evidence="8">
    <location>
        <begin position="74"/>
        <end position="188"/>
    </location>
</feature>
<evidence type="ECO:0000313" key="10">
    <source>
        <dbReference type="Proteomes" id="UP000823611"/>
    </source>
</evidence>
<reference evidence="9" key="1">
    <citation type="submission" date="2020-10" db="EMBL/GenBank/DDBJ databases">
        <authorList>
            <person name="Gilroy R."/>
        </authorList>
    </citation>
    <scope>NUCLEOTIDE SEQUENCE</scope>
    <source>
        <strain evidence="9">F6-4510</strain>
    </source>
</reference>
<protein>
    <recommendedName>
        <fullName evidence="7">1-acyl-sn-glycerol-3-phosphate acyltransferase</fullName>
        <ecNumber evidence="7">2.3.1.51</ecNumber>
    </recommendedName>
</protein>
<dbReference type="PANTHER" id="PTHR10434:SF64">
    <property type="entry name" value="1-ACYL-SN-GLYCEROL-3-PHOSPHATE ACYLTRANSFERASE-RELATED"/>
    <property type="match status" value="1"/>
</dbReference>
<comment type="pathway">
    <text evidence="1">Lipid metabolism.</text>
</comment>
<dbReference type="EMBL" id="JADIMX010000090">
    <property type="protein sequence ID" value="MBO8434639.1"/>
    <property type="molecule type" value="Genomic_DNA"/>
</dbReference>
<dbReference type="AlphaFoldDB" id="A0A9D9E0A5"/>
<evidence type="ECO:0000256" key="5">
    <source>
        <dbReference type="ARBA" id="ARBA00023098"/>
    </source>
</evidence>
<comment type="domain">
    <text evidence="7">The HXXXXD motif is essential for acyltransferase activity and may constitute the binding site for the phosphate moiety of the glycerol-3-phosphate.</text>
</comment>
<evidence type="ECO:0000256" key="7">
    <source>
        <dbReference type="RuleBase" id="RU361267"/>
    </source>
</evidence>
<keyword evidence="5 7" id="KW-0443">Lipid metabolism</keyword>
<evidence type="ECO:0000256" key="2">
    <source>
        <dbReference type="ARBA" id="ARBA00008655"/>
    </source>
</evidence>
<reference evidence="9" key="2">
    <citation type="journal article" date="2021" name="PeerJ">
        <title>Extensive microbial diversity within the chicken gut microbiome revealed by metagenomics and culture.</title>
        <authorList>
            <person name="Gilroy R."/>
            <person name="Ravi A."/>
            <person name="Getino M."/>
            <person name="Pursley I."/>
            <person name="Horton D.L."/>
            <person name="Alikhan N.F."/>
            <person name="Baker D."/>
            <person name="Gharbi K."/>
            <person name="Hall N."/>
            <person name="Watson M."/>
            <person name="Adriaenssens E.M."/>
            <person name="Foster-Nyarko E."/>
            <person name="Jarju S."/>
            <person name="Secka A."/>
            <person name="Antonio M."/>
            <person name="Oren A."/>
            <person name="Chaudhuri R.R."/>
            <person name="La Ragione R."/>
            <person name="Hildebrand F."/>
            <person name="Pallen M.J."/>
        </authorList>
    </citation>
    <scope>NUCLEOTIDE SEQUENCE</scope>
    <source>
        <strain evidence="9">F6-4510</strain>
    </source>
</reference>
<comment type="catalytic activity">
    <reaction evidence="7">
        <text>a 1-acyl-sn-glycero-3-phosphate + an acyl-CoA = a 1,2-diacyl-sn-glycero-3-phosphate + CoA</text>
        <dbReference type="Rhea" id="RHEA:19709"/>
        <dbReference type="ChEBI" id="CHEBI:57287"/>
        <dbReference type="ChEBI" id="CHEBI:57970"/>
        <dbReference type="ChEBI" id="CHEBI:58342"/>
        <dbReference type="ChEBI" id="CHEBI:58608"/>
        <dbReference type="EC" id="2.3.1.51"/>
    </reaction>
</comment>
<evidence type="ECO:0000256" key="3">
    <source>
        <dbReference type="ARBA" id="ARBA00022516"/>
    </source>
</evidence>
<dbReference type="InterPro" id="IPR004552">
    <property type="entry name" value="AGP_acyltrans"/>
</dbReference>
<dbReference type="PANTHER" id="PTHR10434">
    <property type="entry name" value="1-ACYL-SN-GLYCEROL-3-PHOSPHATE ACYLTRANSFERASE"/>
    <property type="match status" value="1"/>
</dbReference>
<comment type="similarity">
    <text evidence="2 7">Belongs to the 1-acyl-sn-glycerol-3-phosphate acyltransferase family.</text>
</comment>
<dbReference type="SMART" id="SM00563">
    <property type="entry name" value="PlsC"/>
    <property type="match status" value="1"/>
</dbReference>
<dbReference type="GO" id="GO:0016020">
    <property type="term" value="C:membrane"/>
    <property type="evidence" value="ECO:0007669"/>
    <property type="project" value="InterPro"/>
</dbReference>
<sequence length="241" mass="27522">MFRSIIWYTKFVVMLILKTPELKKAEKILKNEGQEAFDEFCYKITNKWALNRIKDSGAKITVYGNEKIPQDKTVLFVSNHQSNFDIAIFLAFINKNAGFVAKNEMENIPLLSRWMRNIHCVFMDRKDIKKAAKTIIDGISLLKKGYSMVVFPEGTRSKSDKMGEFKAGSFKLATKSKVTVVPVTIDGSYKIMEGNNYIIKPASVDVYVHNPIETANMTKDELTALPERVRLIIEEPIKSKQ</sequence>
<evidence type="ECO:0000313" key="9">
    <source>
        <dbReference type="EMBL" id="MBO8434639.1"/>
    </source>
</evidence>
<keyword evidence="7" id="KW-1208">Phospholipid metabolism</keyword>
<dbReference type="SUPFAM" id="SSF69593">
    <property type="entry name" value="Glycerol-3-phosphate (1)-acyltransferase"/>
    <property type="match status" value="1"/>
</dbReference>
<keyword evidence="7" id="KW-0594">Phospholipid biosynthesis</keyword>
<evidence type="ECO:0000256" key="4">
    <source>
        <dbReference type="ARBA" id="ARBA00022679"/>
    </source>
</evidence>